<evidence type="ECO:0000313" key="4">
    <source>
        <dbReference type="Proteomes" id="UP000183376"/>
    </source>
</evidence>
<dbReference type="eggNOG" id="COG1463">
    <property type="taxonomic scope" value="Bacteria"/>
</dbReference>
<feature type="domain" description="Mce/MlaD" evidence="1">
    <location>
        <begin position="38"/>
        <end position="113"/>
    </location>
</feature>
<dbReference type="Proteomes" id="UP000183376">
    <property type="component" value="Chromosome I"/>
</dbReference>
<feature type="domain" description="Mammalian cell entry C-terminal" evidence="2">
    <location>
        <begin position="118"/>
        <end position="312"/>
    </location>
</feature>
<dbReference type="InterPro" id="IPR052336">
    <property type="entry name" value="MlaD_Phospholipid_Transporter"/>
</dbReference>
<dbReference type="InterPro" id="IPR003399">
    <property type="entry name" value="Mce/MlaD"/>
</dbReference>
<dbReference type="STRING" id="211114.SAMN04489726_5168"/>
<dbReference type="EMBL" id="LT629701">
    <property type="protein sequence ID" value="SDN14644.1"/>
    <property type="molecule type" value="Genomic_DNA"/>
</dbReference>
<dbReference type="NCBIfam" id="TIGR00996">
    <property type="entry name" value="Mtu_fam_mce"/>
    <property type="match status" value="1"/>
</dbReference>
<evidence type="ECO:0000259" key="2">
    <source>
        <dbReference type="Pfam" id="PF11887"/>
    </source>
</evidence>
<dbReference type="GO" id="GO:0051701">
    <property type="term" value="P:biological process involved in interaction with host"/>
    <property type="evidence" value="ECO:0007669"/>
    <property type="project" value="TreeGrafter"/>
</dbReference>
<accession>A0A1G9YZZ4</accession>
<dbReference type="PANTHER" id="PTHR33371">
    <property type="entry name" value="INTERMEMBRANE PHOSPHOLIPID TRANSPORT SYSTEM BINDING PROTEIN MLAD-RELATED"/>
    <property type="match status" value="1"/>
</dbReference>
<dbReference type="RefSeq" id="WP_030427375.1">
    <property type="nucleotide sequence ID" value="NZ_JOEF01000002.1"/>
</dbReference>
<proteinExistence type="predicted"/>
<gene>
    <name evidence="3" type="ORF">SAMN04489726_5168</name>
</gene>
<dbReference type="InterPro" id="IPR024516">
    <property type="entry name" value="Mce_C"/>
</dbReference>
<organism evidence="3 4">
    <name type="scientific">Allokutzneria albata</name>
    <name type="common">Kibdelosporangium albatum</name>
    <dbReference type="NCBI Taxonomy" id="211114"/>
    <lineage>
        <taxon>Bacteria</taxon>
        <taxon>Bacillati</taxon>
        <taxon>Actinomycetota</taxon>
        <taxon>Actinomycetes</taxon>
        <taxon>Pseudonocardiales</taxon>
        <taxon>Pseudonocardiaceae</taxon>
        <taxon>Allokutzneria</taxon>
    </lineage>
</organism>
<evidence type="ECO:0000259" key="1">
    <source>
        <dbReference type="Pfam" id="PF02470"/>
    </source>
</evidence>
<keyword evidence="4" id="KW-1185">Reference proteome</keyword>
<dbReference type="PANTHER" id="PTHR33371:SF17">
    <property type="entry name" value="MCE-FAMILY PROTEIN MCE1B"/>
    <property type="match status" value="1"/>
</dbReference>
<dbReference type="Pfam" id="PF11887">
    <property type="entry name" value="Mce4_CUP1"/>
    <property type="match status" value="1"/>
</dbReference>
<reference evidence="3 4" key="1">
    <citation type="submission" date="2016-10" db="EMBL/GenBank/DDBJ databases">
        <authorList>
            <person name="de Groot N.N."/>
        </authorList>
    </citation>
    <scope>NUCLEOTIDE SEQUENCE [LARGE SCALE GENOMIC DNA]</scope>
    <source>
        <strain evidence="3 4">DSM 44149</strain>
    </source>
</reference>
<dbReference type="InterPro" id="IPR005693">
    <property type="entry name" value="Mce"/>
</dbReference>
<sequence>MRGLAGPLTKLVIFATVTVLATGLLAITIANVDLRGATEYSARFTDATSVNEGDDVRIAGVRVGEVRGISVVDRRLAEVRFTVTTGRKLPESVTATIKYRNLVGQRYIALERGAGGAGELAAGTTIPVERTRPALDLTTLFNGFKPLFQALNPADVNKLSYEIIQVLQGEGGTVQSLLAHTASLTSTIASKDKVIGEVIGNLNTVLGTVNQRDAQLSGLVISLQQLVSGLAKDREPIGNAVSALADLTSTTAGLLTDARAPLRNDIAELGKVSKNLADSNDIVEGVLQRMPNKLETISRTATYGSWFNFFLCGASGEVALPVVGKLAVPVLPPTQPRCRP</sequence>
<dbReference type="Pfam" id="PF02470">
    <property type="entry name" value="MlaD"/>
    <property type="match status" value="1"/>
</dbReference>
<dbReference type="OrthoDB" id="338143at2"/>
<evidence type="ECO:0000313" key="3">
    <source>
        <dbReference type="EMBL" id="SDN14644.1"/>
    </source>
</evidence>
<dbReference type="GO" id="GO:0005576">
    <property type="term" value="C:extracellular region"/>
    <property type="evidence" value="ECO:0007669"/>
    <property type="project" value="TreeGrafter"/>
</dbReference>
<dbReference type="AlphaFoldDB" id="A0A1G9YZZ4"/>
<protein>
    <submittedName>
        <fullName evidence="3">Phospholipid/cholesterol/gamma-HCH transport system substrate-binding protein</fullName>
    </submittedName>
</protein>
<name>A0A1G9YZZ4_ALLAB</name>